<organism evidence="2">
    <name type="scientific">Simulium guianense</name>
    <name type="common">Black fly</name>
    <dbReference type="NCBI Taxonomy" id="445764"/>
    <lineage>
        <taxon>Eukaryota</taxon>
        <taxon>Metazoa</taxon>
        <taxon>Ecdysozoa</taxon>
        <taxon>Arthropoda</taxon>
        <taxon>Hexapoda</taxon>
        <taxon>Insecta</taxon>
        <taxon>Pterygota</taxon>
        <taxon>Neoptera</taxon>
        <taxon>Endopterygota</taxon>
        <taxon>Diptera</taxon>
        <taxon>Nematocera</taxon>
        <taxon>Chironomoidea</taxon>
        <taxon>Simuliidae</taxon>
        <taxon>Simulium</taxon>
    </lineage>
</organism>
<reference evidence="2" key="1">
    <citation type="journal article" date="2011" name="BMC Genomics">
        <title>An insight into the sialome of Simulium guianense (DIPTERA:SIMulIIDAE), the main vector of River Blindness Disease in Brazil.</title>
        <authorList>
            <person name="Chagas A.C."/>
            <person name="Calvo E."/>
            <person name="Pimenta P.F."/>
            <person name="Ribeiro J.M."/>
        </authorList>
    </citation>
    <scope>NUCLEOTIDE SEQUENCE</scope>
    <source>
        <tissue evidence="2">Salivary gland</tissue>
    </source>
</reference>
<proteinExistence type="evidence at transcript level"/>
<accession>F5GTV7</accession>
<evidence type="ECO:0000256" key="1">
    <source>
        <dbReference type="SAM" id="SignalP"/>
    </source>
</evidence>
<name>F5GTV7_SIMGU</name>
<evidence type="ECO:0000313" key="2">
    <source>
        <dbReference type="EMBL" id="AEB96505.1"/>
    </source>
</evidence>
<keyword evidence="1" id="KW-0732">Signal</keyword>
<feature type="chain" id="PRO_5003327436" evidence="1">
    <location>
        <begin position="18"/>
        <end position="114"/>
    </location>
</feature>
<sequence>MKAVFLTILVILAVSEGVEVQEARNVELACDKEDGCLKDCDLLFQPSTMRDETHLKYQEKHNKCIQSATAGDNCERNAEIKNCFIAGESEVNDLIEDDFESHTIYWHKTINLRK</sequence>
<dbReference type="AlphaFoldDB" id="F5GTV7"/>
<protein>
    <submittedName>
        <fullName evidence="2">Salivary OBP-7 family protein</fullName>
    </submittedName>
</protein>
<dbReference type="EMBL" id="JI626270">
    <property type="protein sequence ID" value="AEB96505.1"/>
    <property type="molecule type" value="mRNA"/>
</dbReference>
<feature type="signal peptide" evidence="1">
    <location>
        <begin position="1"/>
        <end position="17"/>
    </location>
</feature>